<dbReference type="EMBL" id="QYBA01000184">
    <property type="protein sequence ID" value="TKY91506.1"/>
    <property type="molecule type" value="Genomic_DNA"/>
</dbReference>
<organism evidence="1 2">
    <name type="scientific">Candidatus Methanomarinus sp</name>
    <dbReference type="NCBI Taxonomy" id="3386244"/>
    <lineage>
        <taxon>Archaea</taxon>
        <taxon>Methanobacteriati</taxon>
        <taxon>Methanobacteriota</taxon>
        <taxon>Stenosarchaea group</taxon>
        <taxon>Methanomicrobia</taxon>
        <taxon>Methanosarcinales</taxon>
        <taxon>ANME-2 cluster</taxon>
        <taxon>Candidatus Methanocomedenaceae</taxon>
        <taxon>Candidatus Methanomarinus</taxon>
    </lineage>
</organism>
<proteinExistence type="predicted"/>
<evidence type="ECO:0000313" key="1">
    <source>
        <dbReference type="EMBL" id="TKY91506.1"/>
    </source>
</evidence>
<protein>
    <submittedName>
        <fullName evidence="1">Uncharacterized protein</fullName>
    </submittedName>
</protein>
<gene>
    <name evidence="1" type="ORF">C5S46_05470</name>
</gene>
<sequence>MNSTTNKEKWWIYLIFLFIGIISLFIGFFVGGNLLFDGGLLVMLLPLPICSFLLHLTIKYYGTEKYTSAFVFVTLAASIVIFLIGYIVPLGSFFLILILFAIGSIIFKNNRHMKFALTAFTISFATIFLIFGVTFALAGYNHNNSTGISADLLQTAPDEFVVLTEQDLNEYPAIRDAITNHGEIEVKSDEWERIRNFLEEKGSYAVKFGDEYYKIGFTTA</sequence>
<name>A0AC61SAD8_9EURY</name>
<evidence type="ECO:0000313" key="2">
    <source>
        <dbReference type="Proteomes" id="UP000315423"/>
    </source>
</evidence>
<reference evidence="1" key="1">
    <citation type="submission" date="2018-09" db="EMBL/GenBank/DDBJ databases">
        <title>A genomic encyclopedia of anaerobic methanotrophic archaea.</title>
        <authorList>
            <person name="Skennerton C.T."/>
            <person name="Chadwick G.L."/>
            <person name="Laso-Perez R."/>
            <person name="Leu A.O."/>
            <person name="Speth D.R."/>
            <person name="Yu H."/>
            <person name="Morgan-Lang C."/>
            <person name="Hatzenpichler R."/>
            <person name="Goudeau D."/>
            <person name="Malmstrom R."/>
            <person name="Woyke T."/>
            <person name="Hallam S."/>
            <person name="Tyson G.W."/>
            <person name="Wegener G."/>
            <person name="Boetius A."/>
            <person name="Orphan V.J."/>
        </authorList>
    </citation>
    <scope>NUCLEOTIDE SEQUENCE</scope>
    <source>
        <strain evidence="1">CONS3730D10UFb2</strain>
    </source>
</reference>
<comment type="caution">
    <text evidence="1">The sequence shown here is derived from an EMBL/GenBank/DDBJ whole genome shotgun (WGS) entry which is preliminary data.</text>
</comment>
<dbReference type="Proteomes" id="UP000315423">
    <property type="component" value="Unassembled WGS sequence"/>
</dbReference>
<accession>A0AC61SAD8</accession>